<dbReference type="HAMAP" id="MF_00202">
    <property type="entry name" value="Idi"/>
    <property type="match status" value="1"/>
</dbReference>
<dbReference type="GO" id="GO:0009240">
    <property type="term" value="P:isopentenyl diphosphate biosynthetic process"/>
    <property type="evidence" value="ECO:0007669"/>
    <property type="project" value="TreeGrafter"/>
</dbReference>
<evidence type="ECO:0000313" key="13">
    <source>
        <dbReference type="EMBL" id="RAJ32996.1"/>
    </source>
</evidence>
<evidence type="ECO:0000256" key="6">
    <source>
        <dbReference type="ARBA" id="ARBA00022842"/>
    </source>
</evidence>
<dbReference type="STRING" id="188932.AY601_1639"/>
<proteinExistence type="inferred from homology"/>
<dbReference type="GO" id="GO:0004452">
    <property type="term" value="F:isopentenyl-diphosphate delta-isomerase activity"/>
    <property type="evidence" value="ECO:0007669"/>
    <property type="project" value="UniProtKB-UniRule"/>
</dbReference>
<dbReference type="PROSITE" id="PS51462">
    <property type="entry name" value="NUDIX"/>
    <property type="match status" value="1"/>
</dbReference>
<evidence type="ECO:0000256" key="5">
    <source>
        <dbReference type="ARBA" id="ARBA00022723"/>
    </source>
</evidence>
<dbReference type="CDD" id="cd02885">
    <property type="entry name" value="NUDIX_IPP_Isomerase"/>
    <property type="match status" value="1"/>
</dbReference>
<keyword evidence="7" id="KW-0464">Manganese</keyword>
<evidence type="ECO:0000256" key="9">
    <source>
        <dbReference type="ARBA" id="ARBA00023235"/>
    </source>
</evidence>
<keyword evidence="4" id="KW-0963">Cytoplasm</keyword>
<feature type="domain" description="Nudix hydrolase" evidence="12">
    <location>
        <begin position="28"/>
        <end position="160"/>
    </location>
</feature>
<dbReference type="GO" id="GO:0046872">
    <property type="term" value="F:metal ion binding"/>
    <property type="evidence" value="ECO:0007669"/>
    <property type="project" value="UniProtKB-KW"/>
</dbReference>
<accession>A0A327SUJ0</accession>
<dbReference type="PANTHER" id="PTHR10885">
    <property type="entry name" value="ISOPENTENYL-DIPHOSPHATE DELTA-ISOMERASE"/>
    <property type="match status" value="1"/>
</dbReference>
<dbReference type="InterPro" id="IPR011876">
    <property type="entry name" value="IsopentenylPP_isomerase_typ1"/>
</dbReference>
<dbReference type="Gene3D" id="3.90.79.10">
    <property type="entry name" value="Nucleoside Triphosphate Pyrophosphohydrolase"/>
    <property type="match status" value="1"/>
</dbReference>
<comment type="caution">
    <text evidence="13">The sequence shown here is derived from an EMBL/GenBank/DDBJ whole genome shotgun (WGS) entry which is preliminary data.</text>
</comment>
<dbReference type="InterPro" id="IPR000086">
    <property type="entry name" value="NUDIX_hydrolase_dom"/>
</dbReference>
<dbReference type="RefSeq" id="WP_111633242.1">
    <property type="nucleotide sequence ID" value="NZ_QLLR01000005.1"/>
</dbReference>
<dbReference type="Pfam" id="PF00293">
    <property type="entry name" value="NUDIX"/>
    <property type="match status" value="1"/>
</dbReference>
<evidence type="ECO:0000256" key="11">
    <source>
        <dbReference type="PIRSR" id="PIRSR018427-1"/>
    </source>
</evidence>
<feature type="active site" evidence="11">
    <location>
        <position position="112"/>
    </location>
</feature>
<gene>
    <name evidence="13" type="ORF">LY11_01686</name>
</gene>
<comment type="similarity">
    <text evidence="2">Belongs to the IPP isomerase type 1 family.</text>
</comment>
<keyword evidence="5" id="KW-0479">Metal-binding</keyword>
<evidence type="ECO:0000313" key="14">
    <source>
        <dbReference type="Proteomes" id="UP000249754"/>
    </source>
</evidence>
<dbReference type="SUPFAM" id="SSF55811">
    <property type="entry name" value="Nudix"/>
    <property type="match status" value="1"/>
</dbReference>
<dbReference type="EMBL" id="QLLR01000005">
    <property type="protein sequence ID" value="RAJ32996.1"/>
    <property type="molecule type" value="Genomic_DNA"/>
</dbReference>
<protein>
    <recommendedName>
        <fullName evidence="3 10">Isopentenyl-diphosphate delta-isomerase</fullName>
        <ecNumber evidence="3 10">5.3.3.2</ecNumber>
    </recommendedName>
</protein>
<dbReference type="Proteomes" id="UP000249754">
    <property type="component" value="Unassembled WGS sequence"/>
</dbReference>
<evidence type="ECO:0000256" key="10">
    <source>
        <dbReference type="NCBIfam" id="TIGR02150"/>
    </source>
</evidence>
<keyword evidence="9 13" id="KW-0413">Isomerase</keyword>
<evidence type="ECO:0000256" key="1">
    <source>
        <dbReference type="ARBA" id="ARBA00004826"/>
    </source>
</evidence>
<dbReference type="PANTHER" id="PTHR10885:SF0">
    <property type="entry name" value="ISOPENTENYL-DIPHOSPHATE DELTA-ISOMERASE"/>
    <property type="match status" value="1"/>
</dbReference>
<dbReference type="AlphaFoldDB" id="A0A327SUJ0"/>
<dbReference type="InterPro" id="IPR015797">
    <property type="entry name" value="NUDIX_hydrolase-like_dom_sf"/>
</dbReference>
<comment type="pathway">
    <text evidence="1">Isoprenoid biosynthesis; dimethylallyl diphosphate biosynthesis; dimethylallyl diphosphate from isopentenyl diphosphate: step 1/1.</text>
</comment>
<dbReference type="OrthoDB" id="9809458at2"/>
<evidence type="ECO:0000259" key="12">
    <source>
        <dbReference type="PROSITE" id="PS51462"/>
    </source>
</evidence>
<evidence type="ECO:0000256" key="7">
    <source>
        <dbReference type="ARBA" id="ARBA00023211"/>
    </source>
</evidence>
<organism evidence="13 14">
    <name type="scientific">Pedobacter cryoconitis</name>
    <dbReference type="NCBI Taxonomy" id="188932"/>
    <lineage>
        <taxon>Bacteria</taxon>
        <taxon>Pseudomonadati</taxon>
        <taxon>Bacteroidota</taxon>
        <taxon>Sphingobacteriia</taxon>
        <taxon>Sphingobacteriales</taxon>
        <taxon>Sphingobacteriaceae</taxon>
        <taxon>Pedobacter</taxon>
    </lineage>
</organism>
<dbReference type="NCBIfam" id="TIGR02150">
    <property type="entry name" value="IPP_isom_1"/>
    <property type="match status" value="1"/>
</dbReference>
<keyword evidence="6" id="KW-0460">Magnesium</keyword>
<evidence type="ECO:0000256" key="3">
    <source>
        <dbReference type="ARBA" id="ARBA00012057"/>
    </source>
</evidence>
<dbReference type="PIRSF" id="PIRSF018427">
    <property type="entry name" value="Isopntndiph_ism"/>
    <property type="match status" value="1"/>
</dbReference>
<feature type="active site" evidence="11">
    <location>
        <position position="65"/>
    </location>
</feature>
<dbReference type="NCBIfam" id="NF002995">
    <property type="entry name" value="PRK03759.1"/>
    <property type="match status" value="1"/>
</dbReference>
<evidence type="ECO:0000256" key="2">
    <source>
        <dbReference type="ARBA" id="ARBA00007579"/>
    </source>
</evidence>
<dbReference type="UniPathway" id="UPA00059">
    <property type="reaction ID" value="UER00104"/>
</dbReference>
<dbReference type="GO" id="GO:0005737">
    <property type="term" value="C:cytoplasm"/>
    <property type="evidence" value="ECO:0007669"/>
    <property type="project" value="TreeGrafter"/>
</dbReference>
<dbReference type="InterPro" id="IPR056375">
    <property type="entry name" value="Idi_bact"/>
</dbReference>
<evidence type="ECO:0000256" key="8">
    <source>
        <dbReference type="ARBA" id="ARBA00023229"/>
    </source>
</evidence>
<evidence type="ECO:0000256" key="4">
    <source>
        <dbReference type="ARBA" id="ARBA00022490"/>
    </source>
</evidence>
<dbReference type="EC" id="5.3.3.2" evidence="3 10"/>
<name>A0A327SUJ0_9SPHI</name>
<reference evidence="13 14" key="1">
    <citation type="submission" date="2018-06" db="EMBL/GenBank/DDBJ databases">
        <title>Genomic Encyclopedia of Archaeal and Bacterial Type Strains, Phase II (KMG-II): from individual species to whole genera.</title>
        <authorList>
            <person name="Goeker M."/>
        </authorList>
    </citation>
    <scope>NUCLEOTIDE SEQUENCE [LARGE SCALE GENOMIC DNA]</scope>
    <source>
        <strain evidence="13 14">DSM 14825</strain>
    </source>
</reference>
<sequence>MKDHVILVDQADVMTGAMEKMEAHERGELHRAFSIFIFNQKGEFLLQQRALDKYHSGGLWSNTCCSHPYPGEETAIGAKRRLQEEMGMDCVLDFGFSFIYQADLEDGLSENEFDHVYFGSSDQTPVLNPEEVAAFKYVTLEALETALKTNPEEYTIWLKICFERVKKYHHQLFNL</sequence>
<keyword evidence="8" id="KW-0414">Isoprene biosynthesis</keyword>
<dbReference type="GO" id="GO:0050992">
    <property type="term" value="P:dimethylallyl diphosphate biosynthetic process"/>
    <property type="evidence" value="ECO:0007669"/>
    <property type="project" value="UniProtKB-UniPathway"/>
</dbReference>